<protein>
    <submittedName>
        <fullName evidence="2">LPS export ABC transporter protein LptC</fullName>
    </submittedName>
</protein>
<dbReference type="InterPro" id="IPR026265">
    <property type="entry name" value="LptC"/>
</dbReference>
<feature type="region of interest" description="Disordered" evidence="1">
    <location>
        <begin position="171"/>
        <end position="190"/>
    </location>
</feature>
<dbReference type="PROSITE" id="PS51257">
    <property type="entry name" value="PROKAR_LIPOPROTEIN"/>
    <property type="match status" value="1"/>
</dbReference>
<accession>A0A840SGQ2</accession>
<dbReference type="Proteomes" id="UP000578697">
    <property type="component" value="Unassembled WGS sequence"/>
</dbReference>
<proteinExistence type="predicted"/>
<dbReference type="Pfam" id="PF06835">
    <property type="entry name" value="LptC"/>
    <property type="match status" value="1"/>
</dbReference>
<keyword evidence="3" id="KW-1185">Reference proteome</keyword>
<evidence type="ECO:0000256" key="1">
    <source>
        <dbReference type="SAM" id="MobiDB-lite"/>
    </source>
</evidence>
<dbReference type="Gene3D" id="2.60.450.10">
    <property type="entry name" value="Lipopolysaccharide (LPS) transport protein A like domain"/>
    <property type="match status" value="1"/>
</dbReference>
<dbReference type="AlphaFoldDB" id="A0A840SGQ2"/>
<gene>
    <name evidence="2" type="ORF">HNP77_000980</name>
</gene>
<reference evidence="2 3" key="1">
    <citation type="submission" date="2020-08" db="EMBL/GenBank/DDBJ databases">
        <title>Genomic Encyclopedia of Type Strains, Phase IV (KMG-IV): sequencing the most valuable type-strain genomes for metagenomic binning, comparative biology and taxonomic classification.</title>
        <authorList>
            <person name="Goeker M."/>
        </authorList>
    </citation>
    <scope>NUCLEOTIDE SEQUENCE [LARGE SCALE GENOMIC DNA]</scope>
    <source>
        <strain evidence="2 3">DSM 103679</strain>
    </source>
</reference>
<dbReference type="NCBIfam" id="TIGR04409">
    <property type="entry name" value="LptC_YrbK"/>
    <property type="match status" value="1"/>
</dbReference>
<evidence type="ECO:0000313" key="2">
    <source>
        <dbReference type="EMBL" id="MBB5218611.1"/>
    </source>
</evidence>
<dbReference type="InterPro" id="IPR010664">
    <property type="entry name" value="LipoPS_assembly_LptC-rel"/>
</dbReference>
<dbReference type="EMBL" id="JACHFR010000002">
    <property type="protein sequence ID" value="MBB5218611.1"/>
    <property type="molecule type" value="Genomic_DNA"/>
</dbReference>
<dbReference type="RefSeq" id="WP_184652058.1">
    <property type="nucleotide sequence ID" value="NZ_JACHFR010000002.1"/>
</dbReference>
<dbReference type="GO" id="GO:0005886">
    <property type="term" value="C:plasma membrane"/>
    <property type="evidence" value="ECO:0007669"/>
    <property type="project" value="InterPro"/>
</dbReference>
<sequence>MKLSAALITMTAVFSFSCSLDYGKEVFVKDKIPEFIFINSSFARYENNKKTAELSADRLEQYKSDNASFASNTTFTTWSQDGTVQTEGKCGLLGMDTKNEIYSLFNDIEIKNSDPKLEINAQNLKWNAKTEQLASGKSDTVRIFKNDVEVSGKGFSASSITNAFKFESETEGTIIQQDSTENAAEEGAEQ</sequence>
<feature type="compositionally biased region" description="Polar residues" evidence="1">
    <location>
        <begin position="171"/>
        <end position="182"/>
    </location>
</feature>
<name>A0A840SGQ2_9SPIR</name>
<organism evidence="2 3">
    <name type="scientific">Treponema rectale</name>
    <dbReference type="NCBI Taxonomy" id="744512"/>
    <lineage>
        <taxon>Bacteria</taxon>
        <taxon>Pseudomonadati</taxon>
        <taxon>Spirochaetota</taxon>
        <taxon>Spirochaetia</taxon>
        <taxon>Spirochaetales</taxon>
        <taxon>Treponemataceae</taxon>
        <taxon>Treponema</taxon>
    </lineage>
</organism>
<comment type="caution">
    <text evidence="2">The sequence shown here is derived from an EMBL/GenBank/DDBJ whole genome shotgun (WGS) entry which is preliminary data.</text>
</comment>
<dbReference type="GO" id="GO:0015221">
    <property type="term" value="F:lipopolysaccharide transmembrane transporter activity"/>
    <property type="evidence" value="ECO:0007669"/>
    <property type="project" value="InterPro"/>
</dbReference>
<evidence type="ECO:0000313" key="3">
    <source>
        <dbReference type="Proteomes" id="UP000578697"/>
    </source>
</evidence>